<sequence length="245" mass="27187">MSVPDEIDLSGGRKRVYRFVERHGPVEPSAVAETVGVDPESFQHHLSILKRDDLVEVDADGRLQARLQSGEAEEFEEAGVAYTVRPARPADFSGVVGVIREVTEGGRYITAETVAEEIAYEETLARRTPTECRVVFVATVAEEVVGWCHVRGQEQAKLRGTAECTVGVLAGYRRHGIGSHLLRRGVEWAASRGCRKVYNSLPATNGAAIDFLERNGWRIEAVREDHYDIDGELVDEVMLARRLDE</sequence>
<dbReference type="InterPro" id="IPR036390">
    <property type="entry name" value="WH_DNA-bd_sf"/>
</dbReference>
<dbReference type="SUPFAM" id="SSF46785">
    <property type="entry name" value="Winged helix' DNA-binding domain"/>
    <property type="match status" value="1"/>
</dbReference>
<dbReference type="PROSITE" id="PS51186">
    <property type="entry name" value="GNAT"/>
    <property type="match status" value="1"/>
</dbReference>
<organism evidence="2 3">
    <name type="scientific">Halosimplex pelagicum</name>
    <dbReference type="NCBI Taxonomy" id="869886"/>
    <lineage>
        <taxon>Archaea</taxon>
        <taxon>Methanobacteriati</taxon>
        <taxon>Methanobacteriota</taxon>
        <taxon>Stenosarchaea group</taxon>
        <taxon>Halobacteria</taxon>
        <taxon>Halobacteriales</taxon>
        <taxon>Haloarculaceae</taxon>
        <taxon>Halosimplex</taxon>
    </lineage>
</organism>
<protein>
    <submittedName>
        <fullName evidence="2">GNAT family N-acetyltransferase</fullName>
    </submittedName>
</protein>
<evidence type="ECO:0000313" key="2">
    <source>
        <dbReference type="EMBL" id="QLH80324.1"/>
    </source>
</evidence>
<gene>
    <name evidence="2" type="ORF">HZS54_01195</name>
</gene>
<proteinExistence type="predicted"/>
<reference evidence="2 3" key="1">
    <citation type="submission" date="2020-07" db="EMBL/GenBank/DDBJ databases">
        <title>Halosimplex litoreum sp. nov. and Halosimplex rubrum sp. nov., isolated from different salt environments.</title>
        <authorList>
            <person name="Cui H."/>
        </authorList>
    </citation>
    <scope>NUCLEOTIDE SEQUENCE [LARGE SCALE GENOMIC DNA]</scope>
    <source>
        <strain evidence="2 3">R2</strain>
    </source>
</reference>
<dbReference type="PANTHER" id="PTHR43072">
    <property type="entry name" value="N-ACETYLTRANSFERASE"/>
    <property type="match status" value="1"/>
</dbReference>
<dbReference type="Proteomes" id="UP000509346">
    <property type="component" value="Chromosome"/>
</dbReference>
<dbReference type="InterPro" id="IPR016181">
    <property type="entry name" value="Acyl_CoA_acyltransferase"/>
</dbReference>
<dbReference type="PANTHER" id="PTHR43072:SF52">
    <property type="entry name" value="GCN5-RELATED N-ACETYLTRANSFERASE"/>
    <property type="match status" value="1"/>
</dbReference>
<feature type="domain" description="N-acetyltransferase" evidence="1">
    <location>
        <begin position="82"/>
        <end position="244"/>
    </location>
</feature>
<evidence type="ECO:0000259" key="1">
    <source>
        <dbReference type="PROSITE" id="PS51186"/>
    </source>
</evidence>
<keyword evidence="2" id="KW-0808">Transferase</keyword>
<dbReference type="Gene3D" id="3.40.630.30">
    <property type="match status" value="1"/>
</dbReference>
<evidence type="ECO:0000313" key="3">
    <source>
        <dbReference type="Proteomes" id="UP000509346"/>
    </source>
</evidence>
<dbReference type="AlphaFoldDB" id="A0A7D5P7B5"/>
<dbReference type="GeneID" id="56081162"/>
<dbReference type="RefSeq" id="WP_179920154.1">
    <property type="nucleotide sequence ID" value="NZ_CP058909.1"/>
</dbReference>
<dbReference type="InterPro" id="IPR036388">
    <property type="entry name" value="WH-like_DNA-bd_sf"/>
</dbReference>
<dbReference type="Gene3D" id="1.10.10.10">
    <property type="entry name" value="Winged helix-like DNA-binding domain superfamily/Winged helix DNA-binding domain"/>
    <property type="match status" value="1"/>
</dbReference>
<name>A0A7D5P7B5_9EURY</name>
<dbReference type="OrthoDB" id="55684at2157"/>
<dbReference type="EMBL" id="CP058909">
    <property type="protein sequence ID" value="QLH80324.1"/>
    <property type="molecule type" value="Genomic_DNA"/>
</dbReference>
<accession>A0A7D5P7B5</accession>
<dbReference type="KEGG" id="hpel:HZS54_01195"/>
<dbReference type="InterPro" id="IPR000182">
    <property type="entry name" value="GNAT_dom"/>
</dbReference>
<dbReference type="GO" id="GO:0016747">
    <property type="term" value="F:acyltransferase activity, transferring groups other than amino-acyl groups"/>
    <property type="evidence" value="ECO:0007669"/>
    <property type="project" value="InterPro"/>
</dbReference>
<dbReference type="SUPFAM" id="SSF55729">
    <property type="entry name" value="Acyl-CoA N-acyltransferases (Nat)"/>
    <property type="match status" value="1"/>
</dbReference>
<dbReference type="Pfam" id="PF00583">
    <property type="entry name" value="Acetyltransf_1"/>
    <property type="match status" value="1"/>
</dbReference>
<keyword evidence="3" id="KW-1185">Reference proteome</keyword>
<dbReference type="CDD" id="cd04301">
    <property type="entry name" value="NAT_SF"/>
    <property type="match status" value="1"/>
</dbReference>